<gene>
    <name evidence="2" type="ORF">K460DRAFT_358585</name>
</gene>
<feature type="region of interest" description="Disordered" evidence="1">
    <location>
        <begin position="57"/>
        <end position="77"/>
    </location>
</feature>
<dbReference type="EMBL" id="ML976618">
    <property type="protein sequence ID" value="KAF1841891.1"/>
    <property type="molecule type" value="Genomic_DNA"/>
</dbReference>
<dbReference type="RefSeq" id="XP_040784454.1">
    <property type="nucleotide sequence ID" value="XM_040932117.1"/>
</dbReference>
<dbReference type="GeneID" id="63849369"/>
<dbReference type="AlphaFoldDB" id="A0A9P4GAA4"/>
<keyword evidence="3" id="KW-1185">Reference proteome</keyword>
<comment type="caution">
    <text evidence="2">The sequence shown here is derived from an EMBL/GenBank/DDBJ whole genome shotgun (WGS) entry which is preliminary data.</text>
</comment>
<evidence type="ECO:0000256" key="1">
    <source>
        <dbReference type="SAM" id="MobiDB-lite"/>
    </source>
</evidence>
<name>A0A9P4GAA4_9PLEO</name>
<protein>
    <submittedName>
        <fullName evidence="2">Uncharacterized protein</fullName>
    </submittedName>
</protein>
<dbReference type="Proteomes" id="UP000800039">
    <property type="component" value="Unassembled WGS sequence"/>
</dbReference>
<evidence type="ECO:0000313" key="3">
    <source>
        <dbReference type="Proteomes" id="UP000800039"/>
    </source>
</evidence>
<accession>A0A9P4GAA4</accession>
<dbReference type="OrthoDB" id="3785310at2759"/>
<organism evidence="2 3">
    <name type="scientific">Cucurbitaria berberidis CBS 394.84</name>
    <dbReference type="NCBI Taxonomy" id="1168544"/>
    <lineage>
        <taxon>Eukaryota</taxon>
        <taxon>Fungi</taxon>
        <taxon>Dikarya</taxon>
        <taxon>Ascomycota</taxon>
        <taxon>Pezizomycotina</taxon>
        <taxon>Dothideomycetes</taxon>
        <taxon>Pleosporomycetidae</taxon>
        <taxon>Pleosporales</taxon>
        <taxon>Pleosporineae</taxon>
        <taxon>Cucurbitariaceae</taxon>
        <taxon>Cucurbitaria</taxon>
    </lineage>
</organism>
<sequence length="213" mass="22207">MAPRDNNCPALPKLCTDPAMIHGEAMTLTYLCPEKTVGPSTVHVTVTATTTVTLLPTNNAPAIPSKNAPPPEEPTTTTTIKSTLTQYKTITVISKHASSSLRILTPPVITTSFSQGVPPPLPSSLALTPSVGNGTISSVSYTHHTISNSSAIVPTPFYPNITSHSGYAAPTLNIAREVNPTHTAMALSKGMADQTGVSPVALFLGFMAAVYLT</sequence>
<reference evidence="2" key="1">
    <citation type="submission" date="2020-01" db="EMBL/GenBank/DDBJ databases">
        <authorList>
            <consortium name="DOE Joint Genome Institute"/>
            <person name="Haridas S."/>
            <person name="Albert R."/>
            <person name="Binder M."/>
            <person name="Bloem J."/>
            <person name="Labutti K."/>
            <person name="Salamov A."/>
            <person name="Andreopoulos B."/>
            <person name="Baker S.E."/>
            <person name="Barry K."/>
            <person name="Bills G."/>
            <person name="Bluhm B.H."/>
            <person name="Cannon C."/>
            <person name="Castanera R."/>
            <person name="Culley D.E."/>
            <person name="Daum C."/>
            <person name="Ezra D."/>
            <person name="Gonzalez J.B."/>
            <person name="Henrissat B."/>
            <person name="Kuo A."/>
            <person name="Liang C."/>
            <person name="Lipzen A."/>
            <person name="Lutzoni F."/>
            <person name="Magnuson J."/>
            <person name="Mondo S."/>
            <person name="Nolan M."/>
            <person name="Ohm R."/>
            <person name="Pangilinan J."/>
            <person name="Park H.-J."/>
            <person name="Ramirez L."/>
            <person name="Alfaro M."/>
            <person name="Sun H."/>
            <person name="Tritt A."/>
            <person name="Yoshinaga Y."/>
            <person name="Zwiers L.-H."/>
            <person name="Turgeon B.G."/>
            <person name="Goodwin S.B."/>
            <person name="Spatafora J.W."/>
            <person name="Crous P.W."/>
            <person name="Grigoriev I.V."/>
        </authorList>
    </citation>
    <scope>NUCLEOTIDE SEQUENCE</scope>
    <source>
        <strain evidence="2">CBS 394.84</strain>
    </source>
</reference>
<evidence type="ECO:0000313" key="2">
    <source>
        <dbReference type="EMBL" id="KAF1841891.1"/>
    </source>
</evidence>
<proteinExistence type="predicted"/>